<dbReference type="WBParaSite" id="RSKR_0000391600.1">
    <property type="protein sequence ID" value="RSKR_0000391600.1"/>
    <property type="gene ID" value="RSKR_0000391600"/>
</dbReference>
<protein>
    <submittedName>
        <fullName evidence="2">Reverse transcriptase domain-containing protein</fullName>
    </submittedName>
</protein>
<evidence type="ECO:0000313" key="2">
    <source>
        <dbReference type="WBParaSite" id="RSKR_0000391600.1"/>
    </source>
</evidence>
<dbReference type="Proteomes" id="UP000095286">
    <property type="component" value="Unplaced"/>
</dbReference>
<accession>A0AC35TTH4</accession>
<organism evidence="1 2">
    <name type="scientific">Rhabditophanes sp. KR3021</name>
    <dbReference type="NCBI Taxonomy" id="114890"/>
    <lineage>
        <taxon>Eukaryota</taxon>
        <taxon>Metazoa</taxon>
        <taxon>Ecdysozoa</taxon>
        <taxon>Nematoda</taxon>
        <taxon>Chromadorea</taxon>
        <taxon>Rhabditida</taxon>
        <taxon>Tylenchina</taxon>
        <taxon>Panagrolaimomorpha</taxon>
        <taxon>Strongyloidoidea</taxon>
        <taxon>Alloionematidae</taxon>
        <taxon>Rhabditophanes</taxon>
    </lineage>
</organism>
<reference evidence="2" key="1">
    <citation type="submission" date="2016-11" db="UniProtKB">
        <authorList>
            <consortium name="WormBaseParasite"/>
        </authorList>
    </citation>
    <scope>IDENTIFICATION</scope>
    <source>
        <strain evidence="2">KR3021</strain>
    </source>
</reference>
<name>A0AC35TTH4_9BILA</name>
<evidence type="ECO:0000313" key="1">
    <source>
        <dbReference type="Proteomes" id="UP000095286"/>
    </source>
</evidence>
<proteinExistence type="predicted"/>
<sequence length="219" mass="25346">MSMVVKDIIDEFYGALYKDADLPLEEVTSRNDGDVLPFSEKEVFDVLRLNYYLKAEKAPTAFKKAVLMLLFKKGDKEDIGNYSPLSLLSIPLKVYTKLILKRLEERMDTCISSNQAGFRGDFCTSDNILSLKLLLEKCYEYKINIFLVFLDFKKAFDLISRKHLFAALSYFGFEDKWIRIIMDLYKDSIISFKYLGQFLDIESNAGVKQGDSSQSWYNT</sequence>